<accession>A0A932CLS9</accession>
<dbReference type="Gene3D" id="1.10.1240.10">
    <property type="entry name" value="Methionine synthase domain"/>
    <property type="match status" value="1"/>
</dbReference>
<organism evidence="2 3">
    <name type="scientific">Tectimicrobiota bacterium</name>
    <dbReference type="NCBI Taxonomy" id="2528274"/>
    <lineage>
        <taxon>Bacteria</taxon>
        <taxon>Pseudomonadati</taxon>
        <taxon>Nitrospinota/Tectimicrobiota group</taxon>
        <taxon>Candidatus Tectimicrobiota</taxon>
    </lineage>
</organism>
<dbReference type="SUPFAM" id="SSF47644">
    <property type="entry name" value="Methionine synthase domain"/>
    <property type="match status" value="1"/>
</dbReference>
<dbReference type="InterPro" id="IPR003759">
    <property type="entry name" value="Cbl-bd_cap"/>
</dbReference>
<dbReference type="Pfam" id="PF02607">
    <property type="entry name" value="B12-binding_2"/>
    <property type="match status" value="1"/>
</dbReference>
<evidence type="ECO:0000313" key="2">
    <source>
        <dbReference type="EMBL" id="MBI2875529.1"/>
    </source>
</evidence>
<gene>
    <name evidence="2" type="ORF">HYY20_01460</name>
</gene>
<dbReference type="EMBL" id="JACPRF010000041">
    <property type="protein sequence ID" value="MBI2875529.1"/>
    <property type="molecule type" value="Genomic_DNA"/>
</dbReference>
<protein>
    <submittedName>
        <fullName evidence="2">B12-binding domain-containing protein</fullName>
    </submittedName>
</protein>
<evidence type="ECO:0000259" key="1">
    <source>
        <dbReference type="PROSITE" id="PS51337"/>
    </source>
</evidence>
<dbReference type="InterPro" id="IPR036594">
    <property type="entry name" value="Meth_synthase_dom"/>
</dbReference>
<comment type="caution">
    <text evidence="2">The sequence shown here is derived from an EMBL/GenBank/DDBJ whole genome shotgun (WGS) entry which is preliminary data.</text>
</comment>
<feature type="domain" description="B12-binding N-terminal" evidence="1">
    <location>
        <begin position="1"/>
        <end position="50"/>
    </location>
</feature>
<evidence type="ECO:0000313" key="3">
    <source>
        <dbReference type="Proteomes" id="UP000769766"/>
    </source>
</evidence>
<feature type="non-terminal residue" evidence="2">
    <location>
        <position position="50"/>
    </location>
</feature>
<dbReference type="Proteomes" id="UP000769766">
    <property type="component" value="Unassembled WGS sequence"/>
</dbReference>
<dbReference type="PROSITE" id="PS51337">
    <property type="entry name" value="B12_BINDING_NTER"/>
    <property type="match status" value="1"/>
</dbReference>
<dbReference type="AlphaFoldDB" id="A0A932CLS9"/>
<sequence length="50" mass="5271">MADLRALAESLEQGKVAAVQGLIQQALEEGHSPAELLDLGLLEGMRVIGE</sequence>
<reference evidence="2" key="1">
    <citation type="submission" date="2020-07" db="EMBL/GenBank/DDBJ databases">
        <title>Huge and variable diversity of episymbiotic CPR bacteria and DPANN archaea in groundwater ecosystems.</title>
        <authorList>
            <person name="He C.Y."/>
            <person name="Keren R."/>
            <person name="Whittaker M."/>
            <person name="Farag I.F."/>
            <person name="Doudna J."/>
            <person name="Cate J.H.D."/>
            <person name="Banfield J.F."/>
        </authorList>
    </citation>
    <scope>NUCLEOTIDE SEQUENCE</scope>
    <source>
        <strain evidence="2">NC_groundwater_672_Ag_B-0.1um_62_36</strain>
    </source>
</reference>
<name>A0A932CLS9_UNCTE</name>
<proteinExistence type="predicted"/>